<dbReference type="RefSeq" id="WP_183917503.1">
    <property type="nucleotide sequence ID" value="NZ_JBDJLH010000003.1"/>
</dbReference>
<evidence type="ECO:0000259" key="1">
    <source>
        <dbReference type="Pfam" id="PF06439"/>
    </source>
</evidence>
<accession>A0ABV0BPY4</accession>
<comment type="caution">
    <text evidence="2">The sequence shown here is derived from an EMBL/GenBank/DDBJ whole genome shotgun (WGS) entry which is preliminary data.</text>
</comment>
<keyword evidence="3" id="KW-1185">Reference proteome</keyword>
<evidence type="ECO:0000313" key="3">
    <source>
        <dbReference type="Proteomes" id="UP001409291"/>
    </source>
</evidence>
<dbReference type="EMBL" id="JBDJNQ010000002">
    <property type="protein sequence ID" value="MEN5376786.1"/>
    <property type="molecule type" value="Genomic_DNA"/>
</dbReference>
<organism evidence="2 3">
    <name type="scientific">Sphingobacterium kitahiroshimense</name>
    <dbReference type="NCBI Taxonomy" id="470446"/>
    <lineage>
        <taxon>Bacteria</taxon>
        <taxon>Pseudomonadati</taxon>
        <taxon>Bacteroidota</taxon>
        <taxon>Sphingobacteriia</taxon>
        <taxon>Sphingobacteriales</taxon>
        <taxon>Sphingobacteriaceae</taxon>
        <taxon>Sphingobacterium</taxon>
    </lineage>
</organism>
<protein>
    <submittedName>
        <fullName evidence="2">DUF1080 domain-containing protein</fullName>
    </submittedName>
</protein>
<dbReference type="Pfam" id="PF06439">
    <property type="entry name" value="3keto-disac_hyd"/>
    <property type="match status" value="1"/>
</dbReference>
<feature type="domain" description="3-keto-alpha-glucoside-1,2-lyase/3-keto-2-hydroxy-glucal hydratase" evidence="1">
    <location>
        <begin position="35"/>
        <end position="238"/>
    </location>
</feature>
<evidence type="ECO:0000313" key="2">
    <source>
        <dbReference type="EMBL" id="MEN5376786.1"/>
    </source>
</evidence>
<gene>
    <name evidence="2" type="ORF">ABE541_05900</name>
</gene>
<dbReference type="InterPro" id="IPR010496">
    <property type="entry name" value="AL/BT2_dom"/>
</dbReference>
<proteinExistence type="predicted"/>
<reference evidence="2 3" key="1">
    <citation type="submission" date="2024-04" db="EMBL/GenBank/DDBJ databases">
        <title>WGS of bacteria from Torrens River.</title>
        <authorList>
            <person name="Wyrsch E.R."/>
            <person name="Drigo B."/>
        </authorList>
    </citation>
    <scope>NUCLEOTIDE SEQUENCE [LARGE SCALE GENOMIC DNA]</scope>
    <source>
        <strain evidence="2 3">TWI391</strain>
    </source>
</reference>
<sequence length="240" mass="27416">MKLKITYLLLSIGFLWSCKQTTEHNTLSAIEKEEGWQLLFNGKDINNWHIYNQGNQPSKWVVKDDAILCDPTVKTGVFGDLVSNETFQDFDLKFDWKVAKGGNSGVFIDVQEDPKYDATFVTGLEMQLLDNANAEPRHQTDSTHWAGSLYAIKGIGSNSKPNPYNEWNQSRIVQNKGKVSFWLNGKLTFENETNTQEWKDLVAGTNMKNYPDFGKFQKGKIALQNHTDEVSFRNIKIKLL</sequence>
<name>A0ABV0BPY4_9SPHI</name>
<dbReference type="Proteomes" id="UP001409291">
    <property type="component" value="Unassembled WGS sequence"/>
</dbReference>
<dbReference type="Gene3D" id="2.60.120.560">
    <property type="entry name" value="Exo-inulinase, domain 1"/>
    <property type="match status" value="1"/>
</dbReference>